<dbReference type="CDD" id="cd01949">
    <property type="entry name" value="GGDEF"/>
    <property type="match status" value="1"/>
</dbReference>
<dbReference type="InterPro" id="IPR000160">
    <property type="entry name" value="GGDEF_dom"/>
</dbReference>
<dbReference type="HOGENOM" id="CLU_730992_0_0_4"/>
<feature type="transmembrane region" description="Helical" evidence="1">
    <location>
        <begin position="179"/>
        <end position="197"/>
    </location>
</feature>
<dbReference type="FunFam" id="3.30.70.270:FF:000001">
    <property type="entry name" value="Diguanylate cyclase domain protein"/>
    <property type="match status" value="1"/>
</dbReference>
<dbReference type="eggNOG" id="COG2199">
    <property type="taxonomic scope" value="Bacteria"/>
</dbReference>
<feature type="transmembrane region" description="Helical" evidence="1">
    <location>
        <begin position="71"/>
        <end position="89"/>
    </location>
</feature>
<dbReference type="PANTHER" id="PTHR46663:SF2">
    <property type="entry name" value="GGDEF DOMAIN-CONTAINING PROTEIN"/>
    <property type="match status" value="1"/>
</dbReference>
<dbReference type="InterPro" id="IPR043128">
    <property type="entry name" value="Rev_trsase/Diguanyl_cyclase"/>
</dbReference>
<evidence type="ECO:0000259" key="2">
    <source>
        <dbReference type="PROSITE" id="PS50887"/>
    </source>
</evidence>
<dbReference type="Proteomes" id="UP000002743">
    <property type="component" value="Chromosome"/>
</dbReference>
<sequence length="388" mass="44185">MLISRDILRSASLHPWSLSFINKRLETLYLHYLMPSVKSQARMGLLLGAVMYGLYGFLDVLFVTPEAVIKVWYVRTMVLMIGFAVFAISFTKKFTRYHQQLIGITGLFAGIGLFAKMSYLPPNAINFYYAGLIIITFWCHTFSGLRFVYATGVSVLLLLIFNMLFWGLRDMPSLDMTSYDFFIISANIIGAFASYMNEKQSRQLFLREKELDNERYLQQERALHDRLTGLPNRELLHDRIEQAIHYAARNSQVCAGLFIDLDKFKPINDTYGHAVGDMVLKEVSSRFKNVMREADTLARLGGDEFFVLAKDIQTQEEAEAFAHKLLQQLRIPLTSINAFNSNSVSASIGICMFPYPHATAIDVVRRADQAMYHVKRMSKDGIAVAAID</sequence>
<dbReference type="NCBIfam" id="TIGR00254">
    <property type="entry name" value="GGDEF"/>
    <property type="match status" value="1"/>
</dbReference>
<dbReference type="KEGG" id="mei:Msip34_1532"/>
<reference evidence="3 4" key="2">
    <citation type="journal article" date="2011" name="J. Bacteriol.">
        <title>Genomes of three methylotrophs from a single niche uncover genetic and metabolic divergence of Methylophilaceae.</title>
        <authorList>
            <person name="Lapidus A."/>
            <person name="Clum A."/>
            <person name="Labutti K."/>
            <person name="Kaluzhnaya M.G."/>
            <person name="Lim S."/>
            <person name="Beck D.A."/>
            <person name="Glavina Del Rio T."/>
            <person name="Nolan M."/>
            <person name="Mavromatis K."/>
            <person name="Huntemann M."/>
            <person name="Lucas S."/>
            <person name="Lidstrom M.E."/>
            <person name="Ivanova N."/>
            <person name="Chistoserdova L."/>
        </authorList>
    </citation>
    <scope>NUCLEOTIDE SEQUENCE [LARGE SCALE GENOMIC DNA]</scope>
    <source>
        <strain evidence="3 4">SIP3-4</strain>
    </source>
</reference>
<dbReference type="InterPro" id="IPR052163">
    <property type="entry name" value="DGC-Regulatory_Protein"/>
</dbReference>
<dbReference type="STRING" id="582744.Msip34_1532"/>
<keyword evidence="1" id="KW-0812">Transmembrane</keyword>
<accession>C6XE02</accession>
<keyword evidence="1" id="KW-0472">Membrane</keyword>
<feature type="transmembrane region" description="Helical" evidence="1">
    <location>
        <begin position="44"/>
        <end position="65"/>
    </location>
</feature>
<protein>
    <submittedName>
        <fullName evidence="3">Diguanylate cyclase</fullName>
    </submittedName>
</protein>
<proteinExistence type="predicted"/>
<feature type="domain" description="GGDEF" evidence="2">
    <location>
        <begin position="252"/>
        <end position="387"/>
    </location>
</feature>
<reference evidence="4" key="1">
    <citation type="submission" date="2009-07" db="EMBL/GenBank/DDBJ databases">
        <title>Complete sequence of chromosome of Methylovorus sp. SIP3-4.</title>
        <authorList>
            <person name="Lucas S."/>
            <person name="Copeland A."/>
            <person name="Lapidus A."/>
            <person name="Glavina del Rio T."/>
            <person name="Tice H."/>
            <person name="Bruce D."/>
            <person name="Goodwin L."/>
            <person name="Pitluck S."/>
            <person name="Clum A."/>
            <person name="Larimer F."/>
            <person name="Land M."/>
            <person name="Hauser L."/>
            <person name="Kyrpides N."/>
            <person name="Mikhailova N."/>
            <person name="Kayluzhnaya M."/>
            <person name="Chistoserdova L."/>
        </authorList>
    </citation>
    <scope>NUCLEOTIDE SEQUENCE [LARGE SCALE GENOMIC DNA]</scope>
    <source>
        <strain evidence="4">SIP3-4</strain>
    </source>
</reference>
<dbReference type="SMART" id="SM00267">
    <property type="entry name" value="GGDEF"/>
    <property type="match status" value="1"/>
</dbReference>
<dbReference type="Gene3D" id="3.30.70.270">
    <property type="match status" value="1"/>
</dbReference>
<organism evidence="3 4">
    <name type="scientific">Methylovorus glucosotrophus (strain SIP3-4)</name>
    <dbReference type="NCBI Taxonomy" id="582744"/>
    <lineage>
        <taxon>Bacteria</taxon>
        <taxon>Pseudomonadati</taxon>
        <taxon>Pseudomonadota</taxon>
        <taxon>Betaproteobacteria</taxon>
        <taxon>Nitrosomonadales</taxon>
        <taxon>Methylophilaceae</taxon>
        <taxon>Methylovorus</taxon>
    </lineage>
</organism>
<evidence type="ECO:0000256" key="1">
    <source>
        <dbReference type="SAM" id="Phobius"/>
    </source>
</evidence>
<feature type="transmembrane region" description="Helical" evidence="1">
    <location>
        <begin position="101"/>
        <end position="119"/>
    </location>
</feature>
<evidence type="ECO:0000313" key="4">
    <source>
        <dbReference type="Proteomes" id="UP000002743"/>
    </source>
</evidence>
<dbReference type="GO" id="GO:0003824">
    <property type="term" value="F:catalytic activity"/>
    <property type="evidence" value="ECO:0007669"/>
    <property type="project" value="UniProtKB-ARBA"/>
</dbReference>
<dbReference type="InterPro" id="IPR029787">
    <property type="entry name" value="Nucleotide_cyclase"/>
</dbReference>
<dbReference type="SUPFAM" id="SSF55073">
    <property type="entry name" value="Nucleotide cyclase"/>
    <property type="match status" value="1"/>
</dbReference>
<dbReference type="PANTHER" id="PTHR46663">
    <property type="entry name" value="DIGUANYLATE CYCLASE DGCT-RELATED"/>
    <property type="match status" value="1"/>
</dbReference>
<dbReference type="PROSITE" id="PS50887">
    <property type="entry name" value="GGDEF"/>
    <property type="match status" value="1"/>
</dbReference>
<feature type="transmembrane region" description="Helical" evidence="1">
    <location>
        <begin position="147"/>
        <end position="167"/>
    </location>
</feature>
<evidence type="ECO:0000313" key="3">
    <source>
        <dbReference type="EMBL" id="ACT50777.1"/>
    </source>
</evidence>
<dbReference type="Pfam" id="PF00990">
    <property type="entry name" value="GGDEF"/>
    <property type="match status" value="1"/>
</dbReference>
<gene>
    <name evidence="3" type="ordered locus">Msip34_1532</name>
</gene>
<keyword evidence="4" id="KW-1185">Reference proteome</keyword>
<dbReference type="EMBL" id="CP001674">
    <property type="protein sequence ID" value="ACT50777.1"/>
    <property type="molecule type" value="Genomic_DNA"/>
</dbReference>
<feature type="transmembrane region" description="Helical" evidence="1">
    <location>
        <begin position="125"/>
        <end position="142"/>
    </location>
</feature>
<name>C6XE02_METGS</name>
<keyword evidence="1" id="KW-1133">Transmembrane helix</keyword>
<dbReference type="AlphaFoldDB" id="C6XE02"/>